<evidence type="ECO:0000313" key="1">
    <source>
        <dbReference type="EMBL" id="MBB5136148.1"/>
    </source>
</evidence>
<name>A0A840P903_9ACTN</name>
<protein>
    <submittedName>
        <fullName evidence="1">Uncharacterized protein</fullName>
    </submittedName>
</protein>
<dbReference type="AlphaFoldDB" id="A0A840P903"/>
<gene>
    <name evidence="1" type="ORF">HNP84_005892</name>
</gene>
<proteinExistence type="predicted"/>
<comment type="caution">
    <text evidence="1">The sequence shown here is derived from an EMBL/GenBank/DDBJ whole genome shotgun (WGS) entry which is preliminary data.</text>
</comment>
<dbReference type="Proteomes" id="UP000578449">
    <property type="component" value="Unassembled WGS sequence"/>
</dbReference>
<dbReference type="EMBL" id="JACHGN010000013">
    <property type="protein sequence ID" value="MBB5136148.1"/>
    <property type="molecule type" value="Genomic_DNA"/>
</dbReference>
<accession>A0A840P903</accession>
<sequence>MLHDRDIEREVWPTEDYYLARSHVEVSLPENDLFAGVRPEPPAALVPGAGT</sequence>
<organism evidence="1 2">
    <name type="scientific">Thermocatellispora tengchongensis</name>
    <dbReference type="NCBI Taxonomy" id="1073253"/>
    <lineage>
        <taxon>Bacteria</taxon>
        <taxon>Bacillati</taxon>
        <taxon>Actinomycetota</taxon>
        <taxon>Actinomycetes</taxon>
        <taxon>Streptosporangiales</taxon>
        <taxon>Streptosporangiaceae</taxon>
        <taxon>Thermocatellispora</taxon>
    </lineage>
</organism>
<reference evidence="1 2" key="1">
    <citation type="submission" date="2020-08" db="EMBL/GenBank/DDBJ databases">
        <title>Genomic Encyclopedia of Type Strains, Phase IV (KMG-IV): sequencing the most valuable type-strain genomes for metagenomic binning, comparative biology and taxonomic classification.</title>
        <authorList>
            <person name="Goeker M."/>
        </authorList>
    </citation>
    <scope>NUCLEOTIDE SEQUENCE [LARGE SCALE GENOMIC DNA]</scope>
    <source>
        <strain evidence="1 2">DSM 45615</strain>
    </source>
</reference>
<keyword evidence="2" id="KW-1185">Reference proteome</keyword>
<evidence type="ECO:0000313" key="2">
    <source>
        <dbReference type="Proteomes" id="UP000578449"/>
    </source>
</evidence>